<evidence type="ECO:0000256" key="1">
    <source>
        <dbReference type="ARBA" id="ARBA00004141"/>
    </source>
</evidence>
<evidence type="ECO:0000256" key="4">
    <source>
        <dbReference type="ARBA" id="ARBA00022989"/>
    </source>
</evidence>
<dbReference type="InterPro" id="IPR037185">
    <property type="entry name" value="EmrE-like"/>
</dbReference>
<feature type="transmembrane region" description="Helical" evidence="6">
    <location>
        <begin position="275"/>
        <end position="294"/>
    </location>
</feature>
<dbReference type="EMBL" id="CP003912">
    <property type="protein sequence ID" value="AGU53275.1"/>
    <property type="molecule type" value="Genomic_DNA"/>
</dbReference>
<evidence type="ECO:0000256" key="5">
    <source>
        <dbReference type="ARBA" id="ARBA00023136"/>
    </source>
</evidence>
<proteinExistence type="inferred from homology"/>
<dbReference type="KEGG" id="vpd:VAPA_2c07180"/>
<evidence type="ECO:0000256" key="6">
    <source>
        <dbReference type="SAM" id="Phobius"/>
    </source>
</evidence>
<feature type="domain" description="EamA" evidence="7">
    <location>
        <begin position="38"/>
        <end position="169"/>
    </location>
</feature>
<evidence type="ECO:0000313" key="9">
    <source>
        <dbReference type="Proteomes" id="UP000016223"/>
    </source>
</evidence>
<comment type="similarity">
    <text evidence="2">Belongs to the EamA transporter family.</text>
</comment>
<feature type="transmembrane region" description="Helical" evidence="6">
    <location>
        <begin position="124"/>
        <end position="146"/>
    </location>
</feature>
<dbReference type="PANTHER" id="PTHR32322">
    <property type="entry name" value="INNER MEMBRANE TRANSPORTER"/>
    <property type="match status" value="1"/>
</dbReference>
<feature type="transmembrane region" description="Helical" evidence="6">
    <location>
        <begin position="217"/>
        <end position="238"/>
    </location>
</feature>
<dbReference type="Proteomes" id="UP000016223">
    <property type="component" value="Chromosome 2"/>
</dbReference>
<evidence type="ECO:0000313" key="8">
    <source>
        <dbReference type="EMBL" id="AGU53275.1"/>
    </source>
</evidence>
<feature type="transmembrane region" description="Helical" evidence="6">
    <location>
        <begin position="62"/>
        <end position="86"/>
    </location>
</feature>
<dbReference type="GO" id="GO:0016020">
    <property type="term" value="C:membrane"/>
    <property type="evidence" value="ECO:0007669"/>
    <property type="project" value="UniProtKB-SubCell"/>
</dbReference>
<dbReference type="HOGENOM" id="CLU_033863_15_1_4"/>
<accession>T1XMC8</accession>
<organism evidence="8 9">
    <name type="scientific">Variovorax paradoxus B4</name>
    <dbReference type="NCBI Taxonomy" id="1246301"/>
    <lineage>
        <taxon>Bacteria</taxon>
        <taxon>Pseudomonadati</taxon>
        <taxon>Pseudomonadota</taxon>
        <taxon>Betaproteobacteria</taxon>
        <taxon>Burkholderiales</taxon>
        <taxon>Comamonadaceae</taxon>
        <taxon>Variovorax</taxon>
    </lineage>
</organism>
<name>T1XMC8_VARPD</name>
<keyword evidence="5 6" id="KW-0472">Membrane</keyword>
<protein>
    <submittedName>
        <fullName evidence="8">Putative transporter, EamA-like family</fullName>
    </submittedName>
</protein>
<dbReference type="SUPFAM" id="SSF103481">
    <property type="entry name" value="Multidrug resistance efflux transporter EmrE"/>
    <property type="match status" value="2"/>
</dbReference>
<feature type="transmembrane region" description="Helical" evidence="6">
    <location>
        <begin position="185"/>
        <end position="205"/>
    </location>
</feature>
<evidence type="ECO:0000256" key="3">
    <source>
        <dbReference type="ARBA" id="ARBA00022692"/>
    </source>
</evidence>
<dbReference type="PATRIC" id="fig|1246301.3.peg.6249"/>
<evidence type="ECO:0000259" key="7">
    <source>
        <dbReference type="Pfam" id="PF00892"/>
    </source>
</evidence>
<feature type="domain" description="EamA" evidence="7">
    <location>
        <begin position="187"/>
        <end position="315"/>
    </location>
</feature>
<feature type="transmembrane region" description="Helical" evidence="6">
    <location>
        <begin position="244"/>
        <end position="263"/>
    </location>
</feature>
<feature type="transmembrane region" description="Helical" evidence="6">
    <location>
        <begin position="40"/>
        <end position="56"/>
    </location>
</feature>
<feature type="transmembrane region" description="Helical" evidence="6">
    <location>
        <begin position="98"/>
        <end position="118"/>
    </location>
</feature>
<sequence length="334" mass="35812">MRFTTLPHGHTIAFMQKKAVQVHPVFAAARPSNRESTGQWLLVAGGMLLGTIGVFVEEAHQHPLVTVLFRCAFGALALLAWGLATGRMNELRLRGKSWWIACATGCLMVVNWTLFFAAIPRISIAVATIVFHIQPVWIILFGALVLREAVSPRQWAATLAALCGLALTTGLVGDMASVASWGSDYALGLLMCLGGSLCYAAVTILANTEKTITSYALAWWQCVTGVVVLAWVPFVFGWPDSASAWAWLAGLGVLHTGLAYAILFAGMARLPLGKIAVLQFVYPLTAVLVDWGVYGRTLDAVQVAGVAVMALALWTIKKPKRDAAGSAPHQSSIR</sequence>
<dbReference type="AlphaFoldDB" id="T1XMC8"/>
<feature type="transmembrane region" description="Helical" evidence="6">
    <location>
        <begin position="300"/>
        <end position="316"/>
    </location>
</feature>
<reference evidence="8 9" key="1">
    <citation type="submission" date="2012-10" db="EMBL/GenBank/DDBJ databases">
        <title>Genome sequence of Variovorax paradoxus B4.</title>
        <authorList>
            <person name="Schuldes J."/>
            <person name="Brandt U."/>
            <person name="Hiessl S."/>
            <person name="Wuebbeler J.H."/>
            <person name="Thuermer A."/>
            <person name="Steinbuechel A."/>
            <person name="Daniel R."/>
        </authorList>
    </citation>
    <scope>NUCLEOTIDE SEQUENCE [LARGE SCALE GENOMIC DNA]</scope>
    <source>
        <strain evidence="8 9">B4</strain>
    </source>
</reference>
<dbReference type="InterPro" id="IPR000620">
    <property type="entry name" value="EamA_dom"/>
</dbReference>
<keyword evidence="4 6" id="KW-1133">Transmembrane helix</keyword>
<comment type="subcellular location">
    <subcellularLocation>
        <location evidence="1">Membrane</location>
        <topology evidence="1">Multi-pass membrane protein</topology>
    </subcellularLocation>
</comment>
<dbReference type="PANTHER" id="PTHR32322:SF2">
    <property type="entry name" value="EAMA DOMAIN-CONTAINING PROTEIN"/>
    <property type="match status" value="1"/>
</dbReference>
<gene>
    <name evidence="8" type="ORF">VAPA_2c07180</name>
</gene>
<keyword evidence="3 6" id="KW-0812">Transmembrane</keyword>
<evidence type="ECO:0000256" key="2">
    <source>
        <dbReference type="ARBA" id="ARBA00007362"/>
    </source>
</evidence>
<dbReference type="InterPro" id="IPR050638">
    <property type="entry name" value="AA-Vitamin_Transporters"/>
</dbReference>
<feature type="transmembrane region" description="Helical" evidence="6">
    <location>
        <begin position="155"/>
        <end position="173"/>
    </location>
</feature>
<dbReference type="Pfam" id="PF00892">
    <property type="entry name" value="EamA"/>
    <property type="match status" value="2"/>
</dbReference>